<dbReference type="PANTHER" id="PTHR37625">
    <property type="entry name" value="OUTER MEMBRANE LIPOPROTEIN-RELATED"/>
    <property type="match status" value="1"/>
</dbReference>
<name>A0ABV3XXP8_9RHOB</name>
<dbReference type="Gene3D" id="2.60.40.4150">
    <property type="entry name" value="Type VI secretion system, lipoprotein SciN"/>
    <property type="match status" value="1"/>
</dbReference>
<dbReference type="Pfam" id="PF12790">
    <property type="entry name" value="T6SS-SciN"/>
    <property type="match status" value="1"/>
</dbReference>
<organism evidence="2 3">
    <name type="scientific">Rhodovulum iodosum</name>
    <dbReference type="NCBI Taxonomy" id="68291"/>
    <lineage>
        <taxon>Bacteria</taxon>
        <taxon>Pseudomonadati</taxon>
        <taxon>Pseudomonadota</taxon>
        <taxon>Alphaproteobacteria</taxon>
        <taxon>Rhodobacterales</taxon>
        <taxon>Paracoccaceae</taxon>
        <taxon>Rhodovulum</taxon>
    </lineage>
</organism>
<dbReference type="Proteomes" id="UP001560019">
    <property type="component" value="Unassembled WGS sequence"/>
</dbReference>
<evidence type="ECO:0000313" key="2">
    <source>
        <dbReference type="EMBL" id="MEX5729117.1"/>
    </source>
</evidence>
<feature type="chain" id="PRO_5046632875" evidence="1">
    <location>
        <begin position="25"/>
        <end position="151"/>
    </location>
</feature>
<dbReference type="NCBIfam" id="TIGR03352">
    <property type="entry name" value="VI_chp_3"/>
    <property type="match status" value="1"/>
</dbReference>
<keyword evidence="1" id="KW-0732">Signal</keyword>
<gene>
    <name evidence="2" type="ORF">Ga0609869_002470</name>
</gene>
<comment type="caution">
    <text evidence="2">The sequence shown here is derived from an EMBL/GenBank/DDBJ whole genome shotgun (WGS) entry which is preliminary data.</text>
</comment>
<reference evidence="2 3" key="1">
    <citation type="submission" date="2024-06" db="EMBL/GenBank/DDBJ databases">
        <title>Genome of Rhodovulum iodosum, a marine photoferrotroph.</title>
        <authorList>
            <person name="Bianchini G."/>
            <person name="Nikeleit V."/>
            <person name="Kappler A."/>
            <person name="Bryce C."/>
            <person name="Sanchez-Baracaldo P."/>
        </authorList>
    </citation>
    <scope>NUCLEOTIDE SEQUENCE [LARGE SCALE GENOMIC DNA]</scope>
    <source>
        <strain evidence="2 3">UT/N1</strain>
    </source>
</reference>
<dbReference type="PANTHER" id="PTHR37625:SF4">
    <property type="entry name" value="OUTER MEMBRANE LIPOPROTEIN"/>
    <property type="match status" value="1"/>
</dbReference>
<dbReference type="PROSITE" id="PS51257">
    <property type="entry name" value="PROKAR_LIPOPROTEIN"/>
    <property type="match status" value="1"/>
</dbReference>
<feature type="signal peptide" evidence="1">
    <location>
        <begin position="1"/>
        <end position="24"/>
    </location>
</feature>
<sequence>MTRIPRRYILAGGGAALFLAGCQAGPGAVTVSAQGAAGMNPGPDGSDRPLTLTVMQLRGAAAFDGADFYALQTPAAALGGDLIKTDQIVLAPGGSASRVIGIETGAAVIGVVGGFRDPAGKVFRVKTAAPAKGDAGLIVRVGPGGLSLTRV</sequence>
<dbReference type="InterPro" id="IPR017734">
    <property type="entry name" value="T6SS_SciN"/>
</dbReference>
<accession>A0ABV3XXP8</accession>
<dbReference type="EMBL" id="JBEHHI010000002">
    <property type="protein sequence ID" value="MEX5729117.1"/>
    <property type="molecule type" value="Genomic_DNA"/>
</dbReference>
<dbReference type="RefSeq" id="WP_125402913.1">
    <property type="nucleotide sequence ID" value="NZ_JBEHHI010000002.1"/>
</dbReference>
<evidence type="ECO:0000256" key="1">
    <source>
        <dbReference type="SAM" id="SignalP"/>
    </source>
</evidence>
<dbReference type="InterPro" id="IPR038706">
    <property type="entry name" value="Type_VI_SciN-like_sf"/>
</dbReference>
<protein>
    <submittedName>
        <fullName evidence="2">Type VI secretion system protein VasD</fullName>
    </submittedName>
</protein>
<keyword evidence="3" id="KW-1185">Reference proteome</keyword>
<proteinExistence type="predicted"/>
<evidence type="ECO:0000313" key="3">
    <source>
        <dbReference type="Proteomes" id="UP001560019"/>
    </source>
</evidence>